<dbReference type="RefSeq" id="WP_231568044.1">
    <property type="nucleotide sequence ID" value="NZ_BCZD01000009.1"/>
</dbReference>
<dbReference type="InterPro" id="IPR022061">
    <property type="entry name" value="DUF3617"/>
</dbReference>
<dbReference type="STRING" id="76947.GCA_002080435_02311"/>
<dbReference type="EMBL" id="JFZA02000034">
    <property type="protein sequence ID" value="KFG89103.1"/>
    <property type="molecule type" value="Genomic_DNA"/>
</dbReference>
<proteinExistence type="predicted"/>
<dbReference type="eggNOG" id="ENOG50318I3">
    <property type="taxonomic scope" value="Bacteria"/>
</dbReference>
<dbReference type="Proteomes" id="UP000024284">
    <property type="component" value="Unassembled WGS sequence"/>
</dbReference>
<comment type="caution">
    <text evidence="1">The sequence shown here is derived from an EMBL/GenBank/DDBJ whole genome shotgun (WGS) entry which is preliminary data.</text>
</comment>
<dbReference type="PATRIC" id="fig|1219045.3.peg.2972"/>
<protein>
    <recommendedName>
        <fullName evidence="3">DUF3617 family protein</fullName>
    </recommendedName>
</protein>
<dbReference type="Pfam" id="PF12276">
    <property type="entry name" value="DUF3617"/>
    <property type="match status" value="1"/>
</dbReference>
<sequence>MKDGGYRMKTGRHAFGAAVAMLIALLPAGTRALPPLPLRGLEPGEWELRARPEAGEKGDIRRICLTDLRQLIQLRHARASCKSLTVDEGAKRLVVSYDCAGAGGGRTDLRIETPRLVQIQSQGIANGAPFSFSLEGRRVGACH</sequence>
<keyword evidence="2" id="KW-1185">Reference proteome</keyword>
<organism evidence="1 2">
    <name type="scientific">Sphingobium herbicidovorans (strain ATCC 700291 / DSM 11019 / CCUG 56400 / KCTC 2939 / LMG 18315 / NBRC 16415 / MH)</name>
    <name type="common">Sphingomonas herbicidovorans</name>
    <dbReference type="NCBI Taxonomy" id="1219045"/>
    <lineage>
        <taxon>Bacteria</taxon>
        <taxon>Pseudomonadati</taxon>
        <taxon>Pseudomonadota</taxon>
        <taxon>Alphaproteobacteria</taxon>
        <taxon>Sphingomonadales</taxon>
        <taxon>Sphingomonadaceae</taxon>
        <taxon>Sphingobium</taxon>
    </lineage>
</organism>
<evidence type="ECO:0000313" key="2">
    <source>
        <dbReference type="Proteomes" id="UP000024284"/>
    </source>
</evidence>
<reference evidence="1" key="1">
    <citation type="submission" date="2014-08" db="EMBL/GenBank/DDBJ databases">
        <title>Draft genome sequences of Sphingobium herbicidovorans.</title>
        <authorList>
            <person name="Gan H.M."/>
            <person name="Gan H.Y."/>
            <person name="Savka M.A."/>
        </authorList>
    </citation>
    <scope>NUCLEOTIDE SEQUENCE [LARGE SCALE GENOMIC DNA]</scope>
    <source>
        <strain evidence="1">NBRC 16415</strain>
    </source>
</reference>
<gene>
    <name evidence="1" type="ORF">BV98_002930</name>
</gene>
<name>A0A086P6T5_SPHHM</name>
<accession>A0A086P6T5</accession>
<evidence type="ECO:0008006" key="3">
    <source>
        <dbReference type="Google" id="ProtNLM"/>
    </source>
</evidence>
<dbReference type="AlphaFoldDB" id="A0A086P6T5"/>
<evidence type="ECO:0000313" key="1">
    <source>
        <dbReference type="EMBL" id="KFG89103.1"/>
    </source>
</evidence>